<dbReference type="InterPro" id="IPR041490">
    <property type="entry name" value="KstR2_TetR_C"/>
</dbReference>
<dbReference type="Gene3D" id="1.10.357.10">
    <property type="entry name" value="Tetracycline Repressor, domain 2"/>
    <property type="match status" value="1"/>
</dbReference>
<evidence type="ECO:0000313" key="5">
    <source>
        <dbReference type="Proteomes" id="UP000007487"/>
    </source>
</evidence>
<organism evidence="4 5">
    <name type="scientific">Cellulophaga lytica (strain ATCC 23178 / DSM 7489 / JCM 8516 / NBRC 14961 / NCIMB 1423 / VKM B-1433 / Cy l20)</name>
    <dbReference type="NCBI Taxonomy" id="867900"/>
    <lineage>
        <taxon>Bacteria</taxon>
        <taxon>Pseudomonadati</taxon>
        <taxon>Bacteroidota</taxon>
        <taxon>Flavobacteriia</taxon>
        <taxon>Flavobacteriales</taxon>
        <taxon>Flavobacteriaceae</taxon>
        <taxon>Cellulophaga</taxon>
    </lineage>
</organism>
<dbReference type="PANTHER" id="PTHR43479:SF11">
    <property type="entry name" value="ACREF_ENVCD OPERON REPRESSOR-RELATED"/>
    <property type="match status" value="1"/>
</dbReference>
<evidence type="ECO:0000259" key="3">
    <source>
        <dbReference type="PROSITE" id="PS50977"/>
    </source>
</evidence>
<gene>
    <name evidence="4" type="ordered locus">Celly_0088</name>
</gene>
<name>F0RFW3_CELLC</name>
<evidence type="ECO:0000313" key="4">
    <source>
        <dbReference type="EMBL" id="ADY27923.1"/>
    </source>
</evidence>
<dbReference type="InterPro" id="IPR050624">
    <property type="entry name" value="HTH-type_Tx_Regulator"/>
</dbReference>
<dbReference type="HOGENOM" id="CLU_069356_12_4_10"/>
<reference evidence="4 5" key="1">
    <citation type="journal article" date="2011" name="Stand. Genomic Sci.">
        <title>Complete genome sequence of Cellulophaga lytica type strain (LIM- 21).</title>
        <authorList>
            <person name="Pati A."/>
            <person name="Abt B."/>
            <person name="Teshima H."/>
            <person name="Nolan M."/>
            <person name="Lapidus A."/>
            <person name="Lucas S."/>
            <person name="Hammon N."/>
            <person name="Deshpande S."/>
            <person name="Cheng J.F."/>
            <person name="Tapia R."/>
            <person name="Han C."/>
            <person name="Goodwin L."/>
            <person name="Pitluck S."/>
            <person name="Liolios K."/>
            <person name="Pagani I."/>
            <person name="Mavromatis K."/>
            <person name="Ovchinikova G."/>
            <person name="Chen A."/>
            <person name="Palaniappan K."/>
            <person name="Land M."/>
            <person name="Hauser L."/>
            <person name="Jeffries C.D."/>
            <person name="Detter J.C."/>
            <person name="Brambilla E.M."/>
            <person name="Kannan K.P."/>
            <person name="Rohde M."/>
            <person name="Spring S."/>
            <person name="Goker M."/>
            <person name="Woyke T."/>
            <person name="Bristow J."/>
            <person name="Eisen J.A."/>
            <person name="Markowitz V."/>
            <person name="Hugenholtz P."/>
            <person name="Kyrpides N.C."/>
            <person name="Klenk H.P."/>
            <person name="Ivanova N."/>
        </authorList>
    </citation>
    <scope>NUCLEOTIDE SEQUENCE [LARGE SCALE GENOMIC DNA]</scope>
    <source>
        <strain evidence="5">ATCC 23178 / DSM 7489 / JCM 8516 / NBRC 14961 / NCIMB 1423 / VKM B-1433 / Cy l20</strain>
    </source>
</reference>
<dbReference type="OrthoDB" id="9814200at2"/>
<dbReference type="GO" id="GO:0003677">
    <property type="term" value="F:DNA binding"/>
    <property type="evidence" value="ECO:0007669"/>
    <property type="project" value="UniProtKB-UniRule"/>
</dbReference>
<protein>
    <submittedName>
        <fullName evidence="4">Regulatory protein TetR</fullName>
    </submittedName>
</protein>
<dbReference type="KEGG" id="cly:Celly_0088"/>
<keyword evidence="1 2" id="KW-0238">DNA-binding</keyword>
<feature type="domain" description="HTH tetR-type" evidence="3">
    <location>
        <begin position="4"/>
        <end position="64"/>
    </location>
</feature>
<dbReference type="InterPro" id="IPR001647">
    <property type="entry name" value="HTH_TetR"/>
</dbReference>
<proteinExistence type="predicted"/>
<feature type="DNA-binding region" description="H-T-H motif" evidence="2">
    <location>
        <begin position="27"/>
        <end position="46"/>
    </location>
</feature>
<dbReference type="Pfam" id="PF00440">
    <property type="entry name" value="TetR_N"/>
    <property type="match status" value="1"/>
</dbReference>
<dbReference type="AlphaFoldDB" id="F0RFW3"/>
<dbReference type="Proteomes" id="UP000007487">
    <property type="component" value="Chromosome"/>
</dbReference>
<dbReference type="SUPFAM" id="SSF46689">
    <property type="entry name" value="Homeodomain-like"/>
    <property type="match status" value="1"/>
</dbReference>
<dbReference type="PROSITE" id="PS50977">
    <property type="entry name" value="HTH_TETR_2"/>
    <property type="match status" value="1"/>
</dbReference>
<dbReference type="eggNOG" id="COG1309">
    <property type="taxonomic scope" value="Bacteria"/>
</dbReference>
<dbReference type="SUPFAM" id="SSF48498">
    <property type="entry name" value="Tetracyclin repressor-like, C-terminal domain"/>
    <property type="match status" value="1"/>
</dbReference>
<keyword evidence="5" id="KW-1185">Reference proteome</keyword>
<accession>F0RFW3</accession>
<dbReference type="EMBL" id="CP002534">
    <property type="protein sequence ID" value="ADY27923.1"/>
    <property type="molecule type" value="Genomic_DNA"/>
</dbReference>
<sequence length="192" mass="22572">MKKLTKKELFFEKTLKLISEKGFKATTMRDIAHELNFEVANVYNYIDSKEALLEDYLFSTLEEFVVYLDNIMNSSYSPVEKLKFVISKHVQYTLNKPYEVSLFVYEWRNLKGEKLEEFKLKRSGYISTVSNIIDEGISEGSLRKMDGEFATFMVISSMRWLFSMITNDDIKVNPIEIEKQLTDFIFKGIENK</sequence>
<dbReference type="InterPro" id="IPR009057">
    <property type="entry name" value="Homeodomain-like_sf"/>
</dbReference>
<evidence type="ECO:0000256" key="1">
    <source>
        <dbReference type="ARBA" id="ARBA00023125"/>
    </source>
</evidence>
<dbReference type="Pfam" id="PF17932">
    <property type="entry name" value="TetR_C_24"/>
    <property type="match status" value="1"/>
</dbReference>
<dbReference type="InterPro" id="IPR036271">
    <property type="entry name" value="Tet_transcr_reg_TetR-rel_C_sf"/>
</dbReference>
<evidence type="ECO:0000256" key="2">
    <source>
        <dbReference type="PROSITE-ProRule" id="PRU00335"/>
    </source>
</evidence>
<dbReference type="PANTHER" id="PTHR43479">
    <property type="entry name" value="ACREF/ENVCD OPERON REPRESSOR-RELATED"/>
    <property type="match status" value="1"/>
</dbReference>
<dbReference type="Gene3D" id="1.10.10.60">
    <property type="entry name" value="Homeodomain-like"/>
    <property type="match status" value="1"/>
</dbReference>
<dbReference type="RefSeq" id="WP_013619671.1">
    <property type="nucleotide sequence ID" value="NC_015167.1"/>
</dbReference>